<dbReference type="EMBL" id="CP115611">
    <property type="protein sequence ID" value="WBW71008.1"/>
    <property type="molecule type" value="Genomic_DNA"/>
</dbReference>
<evidence type="ECO:0000313" key="2">
    <source>
        <dbReference type="EMBL" id="WBW71008.1"/>
    </source>
</evidence>
<feature type="transmembrane region" description="Helical" evidence="1">
    <location>
        <begin position="71"/>
        <end position="90"/>
    </location>
</feature>
<dbReference type="GeneID" id="80875817"/>
<proteinExistence type="predicted"/>
<evidence type="ECO:0000256" key="1">
    <source>
        <dbReference type="SAM" id="Phobius"/>
    </source>
</evidence>
<protein>
    <submittedName>
        <fullName evidence="2">Uncharacterized protein</fullName>
    </submittedName>
</protein>
<dbReference type="AlphaFoldDB" id="A0AAE9W7N3"/>
<keyword evidence="1" id="KW-0812">Transmembrane</keyword>
<reference evidence="2 3" key="1">
    <citation type="journal article" date="2023" name="G3 (Bethesda)">
        <title>A high-quality reference genome for the fission yeast Schizosaccharomyces osmophilus.</title>
        <authorList>
            <person name="Jia G.S."/>
            <person name="Zhang W.C."/>
            <person name="Liang Y."/>
            <person name="Liu X.H."/>
            <person name="Rhind N."/>
            <person name="Pidoux A."/>
            <person name="Brysch-Herzberg M."/>
            <person name="Du L.L."/>
        </authorList>
    </citation>
    <scope>NUCLEOTIDE SEQUENCE [LARGE SCALE GENOMIC DNA]</scope>
    <source>
        <strain evidence="2 3">CBS 15793</strain>
    </source>
</reference>
<evidence type="ECO:0000313" key="3">
    <source>
        <dbReference type="Proteomes" id="UP001212411"/>
    </source>
</evidence>
<keyword evidence="3" id="KW-1185">Reference proteome</keyword>
<name>A0AAE9W7N3_9SCHI</name>
<dbReference type="KEGG" id="som:SOMG_02336"/>
<sequence length="94" mass="11039">MKLNINLFIMRLKVAIFEDVTMETEENSDLLSENDYSKQIEILKLVNHFVVLSFVINIFDERVCTCKITLLTILIMIAFVLIYMLCKFFLRIVG</sequence>
<accession>A0AAE9W7N3</accession>
<keyword evidence="1" id="KW-0472">Membrane</keyword>
<dbReference type="Proteomes" id="UP001212411">
    <property type="component" value="Chromosome 1"/>
</dbReference>
<dbReference type="RefSeq" id="XP_056035251.1">
    <property type="nucleotide sequence ID" value="XM_056181128.1"/>
</dbReference>
<keyword evidence="1" id="KW-1133">Transmembrane helix</keyword>
<organism evidence="2 3">
    <name type="scientific">Schizosaccharomyces osmophilus</name>
    <dbReference type="NCBI Taxonomy" id="2545709"/>
    <lineage>
        <taxon>Eukaryota</taxon>
        <taxon>Fungi</taxon>
        <taxon>Dikarya</taxon>
        <taxon>Ascomycota</taxon>
        <taxon>Taphrinomycotina</taxon>
        <taxon>Schizosaccharomycetes</taxon>
        <taxon>Schizosaccharomycetales</taxon>
        <taxon>Schizosaccharomycetaceae</taxon>
        <taxon>Schizosaccharomyces</taxon>
    </lineage>
</organism>
<gene>
    <name evidence="2" type="ORF">SOMG_02336</name>
</gene>